<organism evidence="1">
    <name type="scientific">Anguilla anguilla</name>
    <name type="common">European freshwater eel</name>
    <name type="synonym">Muraena anguilla</name>
    <dbReference type="NCBI Taxonomy" id="7936"/>
    <lineage>
        <taxon>Eukaryota</taxon>
        <taxon>Metazoa</taxon>
        <taxon>Chordata</taxon>
        <taxon>Craniata</taxon>
        <taxon>Vertebrata</taxon>
        <taxon>Euteleostomi</taxon>
        <taxon>Actinopterygii</taxon>
        <taxon>Neopterygii</taxon>
        <taxon>Teleostei</taxon>
        <taxon>Anguilliformes</taxon>
        <taxon>Anguillidae</taxon>
        <taxon>Anguilla</taxon>
    </lineage>
</organism>
<evidence type="ECO:0000313" key="1">
    <source>
        <dbReference type="EMBL" id="JAH63059.1"/>
    </source>
</evidence>
<reference evidence="1" key="1">
    <citation type="submission" date="2014-11" db="EMBL/GenBank/DDBJ databases">
        <authorList>
            <person name="Amaro Gonzalez C."/>
        </authorList>
    </citation>
    <scope>NUCLEOTIDE SEQUENCE</scope>
</reference>
<proteinExistence type="predicted"/>
<dbReference type="AlphaFoldDB" id="A0A0E9UAZ5"/>
<reference evidence="1" key="2">
    <citation type="journal article" date="2015" name="Fish Shellfish Immunol.">
        <title>Early steps in the European eel (Anguilla anguilla)-Vibrio vulnificus interaction in the gills: Role of the RtxA13 toxin.</title>
        <authorList>
            <person name="Callol A."/>
            <person name="Pajuelo D."/>
            <person name="Ebbesson L."/>
            <person name="Teles M."/>
            <person name="MacKenzie S."/>
            <person name="Amaro C."/>
        </authorList>
    </citation>
    <scope>NUCLEOTIDE SEQUENCE</scope>
</reference>
<accession>A0A0E9UAZ5</accession>
<protein>
    <submittedName>
        <fullName evidence="1">Uncharacterized protein</fullName>
    </submittedName>
</protein>
<dbReference type="EMBL" id="GBXM01045518">
    <property type="protein sequence ID" value="JAH63059.1"/>
    <property type="molecule type" value="Transcribed_RNA"/>
</dbReference>
<name>A0A0E9UAZ5_ANGAN</name>
<sequence>MVMNNCVKHVAIASCNPLHFTGQKPAKNKVSFIPIVNNHYNKKRSILIFKLPNQ</sequence>